<evidence type="ECO:0000313" key="2">
    <source>
        <dbReference type="Proteomes" id="UP000190092"/>
    </source>
</evidence>
<dbReference type="Proteomes" id="UP000190092">
    <property type="component" value="Unassembled WGS sequence"/>
</dbReference>
<reference evidence="2" key="1">
    <citation type="submission" date="2017-02" db="EMBL/GenBank/DDBJ databases">
        <authorList>
            <person name="Varghese N."/>
            <person name="Submissions S."/>
        </authorList>
    </citation>
    <scope>NUCLEOTIDE SEQUENCE [LARGE SCALE GENOMIC DNA]</scope>
    <source>
        <strain evidence="2">ATCC 27094</strain>
    </source>
</reference>
<dbReference type="RefSeq" id="WP_085935296.1">
    <property type="nucleotide sequence ID" value="NZ_FUWJ01000004.1"/>
</dbReference>
<name>A0A1T4R6T6_9HYPH</name>
<dbReference type="OrthoDB" id="7376004at2"/>
<dbReference type="AlphaFoldDB" id="A0A1T4R6T6"/>
<keyword evidence="2" id="KW-1185">Reference proteome</keyword>
<protein>
    <submittedName>
        <fullName evidence="1">Uncharacterized protein</fullName>
    </submittedName>
</protein>
<dbReference type="STRING" id="225324.SAMN02745126_03610"/>
<proteinExistence type="predicted"/>
<dbReference type="EMBL" id="FUWJ01000004">
    <property type="protein sequence ID" value="SKA11341.1"/>
    <property type="molecule type" value="Genomic_DNA"/>
</dbReference>
<accession>A0A1T4R6T6</accession>
<sequence>MFSLANDLVSRAARLFAVGRDEQGLWAVTTRGRIVGALVCSGGDWRLSWSGDADPRLANYAGAIDGDVEDLAQALSLRLGAPVRFDAVSG</sequence>
<evidence type="ECO:0000313" key="1">
    <source>
        <dbReference type="EMBL" id="SKA11341.1"/>
    </source>
</evidence>
<gene>
    <name evidence="1" type="ORF">SAMN02745126_03610</name>
</gene>
<organism evidence="1 2">
    <name type="scientific">Enhydrobacter aerosaccus</name>
    <dbReference type="NCBI Taxonomy" id="225324"/>
    <lineage>
        <taxon>Bacteria</taxon>
        <taxon>Pseudomonadati</taxon>
        <taxon>Pseudomonadota</taxon>
        <taxon>Alphaproteobacteria</taxon>
        <taxon>Hyphomicrobiales</taxon>
        <taxon>Enhydrobacter</taxon>
    </lineage>
</organism>